<dbReference type="RefSeq" id="WP_039780057.1">
    <property type="nucleotide sequence ID" value="NZ_JAAXOR010000002.1"/>
</dbReference>
<name>A0A231H864_9NOCA</name>
<gene>
    <name evidence="1" type="ORF">B7C42_03081</name>
</gene>
<dbReference type="AlphaFoldDB" id="A0A231H864"/>
<comment type="caution">
    <text evidence="1">The sequence shown here is derived from an EMBL/GenBank/DDBJ whole genome shotgun (WGS) entry which is preliminary data.</text>
</comment>
<organism evidence="1 2">
    <name type="scientific">Nocardia cerradoensis</name>
    <dbReference type="NCBI Taxonomy" id="85688"/>
    <lineage>
        <taxon>Bacteria</taxon>
        <taxon>Bacillati</taxon>
        <taxon>Actinomycetota</taxon>
        <taxon>Actinomycetes</taxon>
        <taxon>Mycobacteriales</taxon>
        <taxon>Nocardiaceae</taxon>
        <taxon>Nocardia</taxon>
    </lineage>
</organism>
<evidence type="ECO:0000313" key="1">
    <source>
        <dbReference type="EMBL" id="OXR45124.1"/>
    </source>
</evidence>
<proteinExistence type="predicted"/>
<dbReference type="EMBL" id="NGAF01000005">
    <property type="protein sequence ID" value="OXR45124.1"/>
    <property type="molecule type" value="Genomic_DNA"/>
</dbReference>
<accession>A0A231H864</accession>
<reference evidence="1 2" key="1">
    <citation type="submission" date="2017-07" db="EMBL/GenBank/DDBJ databases">
        <title>First draft Genome Sequence of Nocardia cerradoensis isolated from human infection.</title>
        <authorList>
            <person name="Carrasco G."/>
        </authorList>
    </citation>
    <scope>NUCLEOTIDE SEQUENCE [LARGE SCALE GENOMIC DNA]</scope>
    <source>
        <strain evidence="1 2">CNM20130759</strain>
    </source>
</reference>
<evidence type="ECO:0000313" key="2">
    <source>
        <dbReference type="Proteomes" id="UP000215506"/>
    </source>
</evidence>
<protein>
    <submittedName>
        <fullName evidence="1">Uncharacterized protein</fullName>
    </submittedName>
</protein>
<keyword evidence="2" id="KW-1185">Reference proteome</keyword>
<sequence length="82" mass="8639">MPSETIHPDGASGRRSIAAVRSREILNYFGKCQACGYPAQAVLRTTLYSDGTITDAVIATCASPCGWSGTSAPTVMTVRTEL</sequence>
<dbReference type="Proteomes" id="UP000215506">
    <property type="component" value="Unassembled WGS sequence"/>
</dbReference>